<comment type="caution">
    <text evidence="2">The sequence shown here is derived from an EMBL/GenBank/DDBJ whole genome shotgun (WGS) entry which is preliminary data.</text>
</comment>
<organism evidence="2">
    <name type="scientific">Ignisphaera aggregans</name>
    <dbReference type="NCBI Taxonomy" id="334771"/>
    <lineage>
        <taxon>Archaea</taxon>
        <taxon>Thermoproteota</taxon>
        <taxon>Thermoprotei</taxon>
        <taxon>Desulfurococcales</taxon>
        <taxon>Desulfurococcaceae</taxon>
        <taxon>Ignisphaera</taxon>
    </lineage>
</organism>
<keyword evidence="1" id="KW-0812">Transmembrane</keyword>
<dbReference type="EMBL" id="DTBZ01000101">
    <property type="protein sequence ID" value="HGQ18421.1"/>
    <property type="molecule type" value="Genomic_DNA"/>
</dbReference>
<keyword evidence="1" id="KW-1133">Transmembrane helix</keyword>
<proteinExistence type="predicted"/>
<evidence type="ECO:0000256" key="1">
    <source>
        <dbReference type="SAM" id="Phobius"/>
    </source>
</evidence>
<reference evidence="2" key="1">
    <citation type="journal article" date="2020" name="mSystems">
        <title>Genome- and Community-Level Interaction Insights into Carbon Utilization and Element Cycling Functions of Hydrothermarchaeota in Hydrothermal Sediment.</title>
        <authorList>
            <person name="Zhou Z."/>
            <person name="Liu Y."/>
            <person name="Xu W."/>
            <person name="Pan J."/>
            <person name="Luo Z.H."/>
            <person name="Li M."/>
        </authorList>
    </citation>
    <scope>NUCLEOTIDE SEQUENCE [LARGE SCALE GENOMIC DNA]</scope>
    <source>
        <strain evidence="2">SpSt-657</strain>
    </source>
</reference>
<keyword evidence="1" id="KW-0472">Membrane</keyword>
<feature type="transmembrane region" description="Helical" evidence="1">
    <location>
        <begin position="125"/>
        <end position="145"/>
    </location>
</feature>
<accession>A0A7J3JR07</accession>
<name>A0A7J3JR07_9CREN</name>
<protein>
    <submittedName>
        <fullName evidence="2">DUF58 domain-containing protein</fullName>
    </submittedName>
</protein>
<sequence length="552" mass="62896">MPRNIRDIIKWLSLVYAIASLVYILYITKSPYTAIPLITLIIVNSIKKYRKAIPFSVYATMFFISMALDEGIYLSTPLAITIPFIIGQNNIKDELQKRFILGPSALDMFRYLLISSLLMLVDLRVLIPIMLSASTIIVYAIYSYVKLSKVSTDISLINNTVSWGEKVSALLNVNTSMEINLVLEYGGNRNVYTVKGKAIFDIELPINHVGRHIIEVNVYVLDSFYFSCRFIGKHEIEYNVIPLTQRALEVIGEYIREAVGISSPAIEISISELSEGSTITTRTQIENVRALYGYTYRVKRGIYLGALLEKFLESLEEIARKTGEGEGYKRSRYGEYIGSRPYIPGDSLRFIHWKKSASRGSLVIKEFGSSSIEESLLNHEGEGEEPLIIVDLYAPNAQELDRLIYVFLQQCFKVFKQSPRSKILLVIIIGDMVISLKGRSADIVHQLYRVFSKTPIQTLFNYTSIQSPTEDNIVEILKNDKRPKPLAILVVSNEMFADELVKVILGNDFMPPRPFTLIYSNSLEFRYVVVKHVLHRLGFIYTNNFELINQFT</sequence>
<evidence type="ECO:0000313" key="2">
    <source>
        <dbReference type="EMBL" id="HGQ18421.1"/>
    </source>
</evidence>
<dbReference type="AlphaFoldDB" id="A0A7J3JR07"/>
<gene>
    <name evidence="2" type="ORF">ENU30_05555</name>
</gene>